<name>A0A420IYR1_9PEZI</name>
<evidence type="ECO:0000313" key="2">
    <source>
        <dbReference type="Proteomes" id="UP000285405"/>
    </source>
</evidence>
<organism evidence="1 2">
    <name type="scientific">Golovinomyces cichoracearum</name>
    <dbReference type="NCBI Taxonomy" id="62708"/>
    <lineage>
        <taxon>Eukaryota</taxon>
        <taxon>Fungi</taxon>
        <taxon>Dikarya</taxon>
        <taxon>Ascomycota</taxon>
        <taxon>Pezizomycotina</taxon>
        <taxon>Leotiomycetes</taxon>
        <taxon>Erysiphales</taxon>
        <taxon>Erysiphaceae</taxon>
        <taxon>Golovinomyces</taxon>
    </lineage>
</organism>
<comment type="caution">
    <text evidence="1">The sequence shown here is derived from an EMBL/GenBank/DDBJ whole genome shotgun (WGS) entry which is preliminary data.</text>
</comment>
<dbReference type="Proteomes" id="UP000285405">
    <property type="component" value="Unassembled WGS sequence"/>
</dbReference>
<gene>
    <name evidence="1" type="ORF">GcC1_044026</name>
</gene>
<sequence length="73" mass="8515">MSKYSAKKLVAYVRKALETKLFSRDPKSSPNINRCPKINKAIKNYGKICLPKIDFNFNYPVWEKLKQYSQTGN</sequence>
<protein>
    <submittedName>
        <fullName evidence="1">Uncharacterized protein</fullName>
    </submittedName>
</protein>
<dbReference type="EMBL" id="MCBR01004481">
    <property type="protein sequence ID" value="RKF79644.1"/>
    <property type="molecule type" value="Genomic_DNA"/>
</dbReference>
<reference evidence="1 2" key="1">
    <citation type="journal article" date="2018" name="BMC Genomics">
        <title>Comparative genome analyses reveal sequence features reflecting distinct modes of host-adaptation between dicot and monocot powdery mildew.</title>
        <authorList>
            <person name="Wu Y."/>
            <person name="Ma X."/>
            <person name="Pan Z."/>
            <person name="Kale S.D."/>
            <person name="Song Y."/>
            <person name="King H."/>
            <person name="Zhang Q."/>
            <person name="Presley C."/>
            <person name="Deng X."/>
            <person name="Wei C.I."/>
            <person name="Xiao S."/>
        </authorList>
    </citation>
    <scope>NUCLEOTIDE SEQUENCE [LARGE SCALE GENOMIC DNA]</scope>
    <source>
        <strain evidence="1">UCSC1</strain>
    </source>
</reference>
<dbReference type="AlphaFoldDB" id="A0A420IYR1"/>
<accession>A0A420IYR1</accession>
<proteinExistence type="predicted"/>
<evidence type="ECO:0000313" key="1">
    <source>
        <dbReference type="EMBL" id="RKF79644.1"/>
    </source>
</evidence>